<feature type="non-terminal residue" evidence="2">
    <location>
        <position position="1"/>
    </location>
</feature>
<sequence length="101" mass="11256">RFWSHIRTTGLKTYTPRIWNVDEVDAAMRFSNEINAELTAPHPSLPSFVGIIQALRKGSANRTEVMSKSRAKKRQRRAPEPLDLPVPVELGGSVDTVTTNA</sequence>
<name>A0A8S9U7E4_PHYIN</name>
<accession>A0A8S9U7E4</accession>
<dbReference type="AlphaFoldDB" id="A0A8S9U7E4"/>
<organism evidence="2 3">
    <name type="scientific">Phytophthora infestans</name>
    <name type="common">Potato late blight agent</name>
    <name type="synonym">Botrytis infestans</name>
    <dbReference type="NCBI Taxonomy" id="4787"/>
    <lineage>
        <taxon>Eukaryota</taxon>
        <taxon>Sar</taxon>
        <taxon>Stramenopiles</taxon>
        <taxon>Oomycota</taxon>
        <taxon>Peronosporomycetes</taxon>
        <taxon>Peronosporales</taxon>
        <taxon>Peronosporaceae</taxon>
        <taxon>Phytophthora</taxon>
    </lineage>
</organism>
<reference evidence="2" key="1">
    <citation type="submission" date="2020-03" db="EMBL/GenBank/DDBJ databases">
        <title>Hybrid Assembly of Korean Phytophthora infestans isolates.</title>
        <authorList>
            <person name="Prokchorchik M."/>
            <person name="Lee Y."/>
            <person name="Seo J."/>
            <person name="Cho J.-H."/>
            <person name="Park Y.-E."/>
            <person name="Jang D.-C."/>
            <person name="Im J.-S."/>
            <person name="Choi J.-G."/>
            <person name="Park H.-J."/>
            <person name="Lee G.-B."/>
            <person name="Lee Y.-G."/>
            <person name="Hong S.-Y."/>
            <person name="Cho K."/>
            <person name="Sohn K.H."/>
        </authorList>
    </citation>
    <scope>NUCLEOTIDE SEQUENCE</scope>
    <source>
        <strain evidence="2">KR_2_A2</strain>
    </source>
</reference>
<comment type="caution">
    <text evidence="2">The sequence shown here is derived from an EMBL/GenBank/DDBJ whole genome shotgun (WGS) entry which is preliminary data.</text>
</comment>
<dbReference type="EMBL" id="JAACNO010002333">
    <property type="protein sequence ID" value="KAF4134138.1"/>
    <property type="molecule type" value="Genomic_DNA"/>
</dbReference>
<evidence type="ECO:0000256" key="1">
    <source>
        <dbReference type="SAM" id="MobiDB-lite"/>
    </source>
</evidence>
<protein>
    <submittedName>
        <fullName evidence="2">Uncharacterized protein</fullName>
    </submittedName>
</protein>
<evidence type="ECO:0000313" key="2">
    <source>
        <dbReference type="EMBL" id="KAF4134138.1"/>
    </source>
</evidence>
<proteinExistence type="predicted"/>
<evidence type="ECO:0000313" key="3">
    <source>
        <dbReference type="Proteomes" id="UP000704712"/>
    </source>
</evidence>
<feature type="compositionally biased region" description="Low complexity" evidence="1">
    <location>
        <begin position="81"/>
        <end position="90"/>
    </location>
</feature>
<feature type="region of interest" description="Disordered" evidence="1">
    <location>
        <begin position="60"/>
        <end position="101"/>
    </location>
</feature>
<gene>
    <name evidence="2" type="ORF">GN958_ATG16670</name>
</gene>
<dbReference type="Proteomes" id="UP000704712">
    <property type="component" value="Unassembled WGS sequence"/>
</dbReference>